<name>A0A1W1CIR3_9ZZZZ</name>
<dbReference type="Pfam" id="PF09903">
    <property type="entry name" value="DUF2130"/>
    <property type="match status" value="1"/>
</dbReference>
<dbReference type="InterPro" id="IPR019219">
    <property type="entry name" value="DUF2130"/>
</dbReference>
<gene>
    <name evidence="2" type="ORF">MNB_SV-12-217</name>
</gene>
<evidence type="ECO:0000313" key="2">
    <source>
        <dbReference type="EMBL" id="SFV65635.1"/>
    </source>
</evidence>
<proteinExistence type="predicted"/>
<protein>
    <recommendedName>
        <fullName evidence="3">Caldesmon</fullName>
    </recommendedName>
</protein>
<evidence type="ECO:0008006" key="3">
    <source>
        <dbReference type="Google" id="ProtNLM"/>
    </source>
</evidence>
<reference evidence="2" key="1">
    <citation type="submission" date="2016-10" db="EMBL/GenBank/DDBJ databases">
        <authorList>
            <person name="de Groot N.N."/>
        </authorList>
    </citation>
    <scope>NUCLEOTIDE SEQUENCE</scope>
</reference>
<accession>A0A1W1CIR3</accession>
<evidence type="ECO:0000256" key="1">
    <source>
        <dbReference type="SAM" id="Coils"/>
    </source>
</evidence>
<feature type="coiled-coil region" evidence="1">
    <location>
        <begin position="21"/>
        <end position="199"/>
    </location>
</feature>
<sequence>MSTTIKCPNCSEKIDVNEILYHQLENELKEKNLIEQKKLEEKNKKRELKLEKEFDKLKAKEKKFEEELREATKRQLKVEKQKLHNELKRELQAEQNESIALLQKELNEKSEQVKELNRSKIEIEKLKREKSEIESKAKAEAQMALSQQLQLEKEKLQKALQEQNELKFRQKDEQLEQIKRELENARRKAEQGSMQIQGEALELAIESWLSSQFPFDSIDEVKKGAFGADCVQTIHTRELQNCGIICYESKNTKAWSDGWITKLKQDMLGVNADIGVLVTSVYPKNMKRMGFVDGIWVCSLDEFKGSVSLLRESLIRVHKTVQKEENKSDKMSLLYSYMTSNEFSMQMKAIVDGFIKMKKELDKEKRSLMASWKRREKTIDGVLANTTEMYGALQGIAGSSAIAHIDALELLD</sequence>
<organism evidence="2">
    <name type="scientific">hydrothermal vent metagenome</name>
    <dbReference type="NCBI Taxonomy" id="652676"/>
    <lineage>
        <taxon>unclassified sequences</taxon>
        <taxon>metagenomes</taxon>
        <taxon>ecological metagenomes</taxon>
    </lineage>
</organism>
<dbReference type="EMBL" id="FPHE01000145">
    <property type="protein sequence ID" value="SFV65635.1"/>
    <property type="molecule type" value="Genomic_DNA"/>
</dbReference>
<keyword evidence="1" id="KW-0175">Coiled coil</keyword>
<dbReference type="AlphaFoldDB" id="A0A1W1CIR3"/>